<accession>A0A977L0M6</accession>
<dbReference type="AlphaFoldDB" id="A0A977L0M6"/>
<dbReference type="KEGG" id="wna:KA717_12385"/>
<sequence length="50" mass="5312">MITAVDYSSGDRAICSENSLMFLGSGTGQIDDGDRWIAALTTKPDPLSHP</sequence>
<name>A0A977L0M6_9CYAN</name>
<organism evidence="1">
    <name type="scientific">Woronichinia naegeliana WA131</name>
    <dbReference type="NCBI Taxonomy" id="2824559"/>
    <lineage>
        <taxon>Bacteria</taxon>
        <taxon>Bacillati</taxon>
        <taxon>Cyanobacteriota</taxon>
        <taxon>Cyanophyceae</taxon>
        <taxon>Synechococcales</taxon>
        <taxon>Coelosphaeriaceae</taxon>
        <taxon>Woronichinia</taxon>
    </lineage>
</organism>
<proteinExistence type="predicted"/>
<reference evidence="1" key="1">
    <citation type="submission" date="2021-04" db="EMBL/GenBank/DDBJ databases">
        <title>Genome sequence of Woronichinia naegeliana from Washington state freshwater lake bloom.</title>
        <authorList>
            <person name="Dreher T.W."/>
        </authorList>
    </citation>
    <scope>NUCLEOTIDE SEQUENCE</scope>
    <source>
        <strain evidence="1">WA131</strain>
    </source>
</reference>
<protein>
    <submittedName>
        <fullName evidence="1">Uncharacterized protein</fullName>
    </submittedName>
</protein>
<dbReference type="Proteomes" id="UP001065613">
    <property type="component" value="Chromosome"/>
</dbReference>
<evidence type="ECO:0000313" key="1">
    <source>
        <dbReference type="EMBL" id="UXE63353.1"/>
    </source>
</evidence>
<gene>
    <name evidence="1" type="ORF">KA717_12385</name>
</gene>
<dbReference type="EMBL" id="CP073041">
    <property type="protein sequence ID" value="UXE63353.1"/>
    <property type="molecule type" value="Genomic_DNA"/>
</dbReference>